<feature type="region of interest" description="Disordered" evidence="4">
    <location>
        <begin position="1"/>
        <end position="134"/>
    </location>
</feature>
<reference evidence="5 6" key="1">
    <citation type="submission" date="2023-04" db="EMBL/GenBank/DDBJ databases">
        <title>Genome of Basidiobolus ranarum AG-B5.</title>
        <authorList>
            <person name="Stajich J.E."/>
            <person name="Carter-House D."/>
            <person name="Gryganskyi A."/>
        </authorList>
    </citation>
    <scope>NUCLEOTIDE SEQUENCE [LARGE SCALE GENOMIC DNA]</scope>
    <source>
        <strain evidence="5 6">AG-B5</strain>
    </source>
</reference>
<dbReference type="SMART" id="SM00320">
    <property type="entry name" value="WD40"/>
    <property type="match status" value="4"/>
</dbReference>
<evidence type="ECO:0000313" key="5">
    <source>
        <dbReference type="EMBL" id="KAK9765312.1"/>
    </source>
</evidence>
<dbReference type="EMBL" id="JASJQH010000285">
    <property type="protein sequence ID" value="KAK9765312.1"/>
    <property type="molecule type" value="Genomic_DNA"/>
</dbReference>
<organism evidence="5 6">
    <name type="scientific">Basidiobolus ranarum</name>
    <dbReference type="NCBI Taxonomy" id="34480"/>
    <lineage>
        <taxon>Eukaryota</taxon>
        <taxon>Fungi</taxon>
        <taxon>Fungi incertae sedis</taxon>
        <taxon>Zoopagomycota</taxon>
        <taxon>Entomophthoromycotina</taxon>
        <taxon>Basidiobolomycetes</taxon>
        <taxon>Basidiobolales</taxon>
        <taxon>Basidiobolaceae</taxon>
        <taxon>Basidiobolus</taxon>
    </lineage>
</organism>
<name>A0ABR2WUW3_9FUNG</name>
<dbReference type="SUPFAM" id="SSF50978">
    <property type="entry name" value="WD40 repeat-like"/>
    <property type="match status" value="1"/>
</dbReference>
<evidence type="ECO:0000313" key="6">
    <source>
        <dbReference type="Proteomes" id="UP001479436"/>
    </source>
</evidence>
<evidence type="ECO:0000256" key="3">
    <source>
        <dbReference type="PROSITE-ProRule" id="PRU00221"/>
    </source>
</evidence>
<feature type="compositionally biased region" description="Acidic residues" evidence="4">
    <location>
        <begin position="21"/>
        <end position="30"/>
    </location>
</feature>
<evidence type="ECO:0000256" key="4">
    <source>
        <dbReference type="SAM" id="MobiDB-lite"/>
    </source>
</evidence>
<proteinExistence type="predicted"/>
<feature type="compositionally biased region" description="Basic and acidic residues" evidence="4">
    <location>
        <begin position="120"/>
        <end position="131"/>
    </location>
</feature>
<sequence length="570" mass="64560">MVVSSPLGSSHDPLDLSETQVDTEEQDMEDLSPKKPSRKRKVSSYAELSDNSVDSDYLEECYNSRKRTTRKTTAVSRAVKKTPKKTVAEKPIVEKPKTSRKKAATKVEDPKPKRTRATKTKVEPSETEIVKSTKAKKAKGKIDTKKVSEVETKRMPQYDPEYVQKLAKGYPDNYFVSHADAGLGMIQYINDQHPLKLVDADMRDQGPVVGMSLSPDGSMLATFCHLGHVKIWDLDTYTMIQKLRDNKEPNIDEFYVGRFVPNQLLIAGGKLKDRTRWSDVDDDNHILPCPLKIFDVVSGDVVSKLEGHTEEILCIKLVQFKGANYIISTSQDGYIIKWQMGADWKTLIEMTRMEDGITCMAFTISFVPNTGNKYFVSACDDTLRLYDFENAQLLKTFENMYSSYCDCGKFIRCLDLPGTNEEEDSAPFAYFISRGVELLDAENNTIASRPNTCTLHKLIYPTVAGGEFQMKEVKKFQHNEYLSNSWLIKITSNGRYLMAPTLNGQVYVFSLATGQTTAVLRDHEELEVRDVMFHPTRNLLFTTSDDGCIKVYTSAEHTPQLDQLKVEIDH</sequence>
<evidence type="ECO:0000256" key="2">
    <source>
        <dbReference type="ARBA" id="ARBA00022737"/>
    </source>
</evidence>
<dbReference type="InterPro" id="IPR001680">
    <property type="entry name" value="WD40_rpt"/>
</dbReference>
<comment type="caution">
    <text evidence="5">The sequence shown here is derived from an EMBL/GenBank/DDBJ whole genome shotgun (WGS) entry which is preliminary data.</text>
</comment>
<accession>A0ABR2WUW3</accession>
<dbReference type="PROSITE" id="PS50082">
    <property type="entry name" value="WD_REPEATS_2"/>
    <property type="match status" value="1"/>
</dbReference>
<dbReference type="InterPro" id="IPR036322">
    <property type="entry name" value="WD40_repeat_dom_sf"/>
</dbReference>
<dbReference type="Pfam" id="PF00400">
    <property type="entry name" value="WD40"/>
    <property type="match status" value="3"/>
</dbReference>
<protein>
    <submittedName>
        <fullName evidence="5">Uncharacterized protein</fullName>
    </submittedName>
</protein>
<dbReference type="Proteomes" id="UP001479436">
    <property type="component" value="Unassembled WGS sequence"/>
</dbReference>
<keyword evidence="1 3" id="KW-0853">WD repeat</keyword>
<feature type="compositionally biased region" description="Basic and acidic residues" evidence="4">
    <location>
        <begin position="86"/>
        <end position="97"/>
    </location>
</feature>
<dbReference type="PANTHER" id="PTHR19848">
    <property type="entry name" value="WD40 REPEAT PROTEIN"/>
    <property type="match status" value="1"/>
</dbReference>
<dbReference type="InterPro" id="IPR015943">
    <property type="entry name" value="WD40/YVTN_repeat-like_dom_sf"/>
</dbReference>
<gene>
    <name evidence="5" type="ORF">K7432_006447</name>
</gene>
<evidence type="ECO:0000256" key="1">
    <source>
        <dbReference type="ARBA" id="ARBA00022574"/>
    </source>
</evidence>
<keyword evidence="6" id="KW-1185">Reference proteome</keyword>
<dbReference type="PANTHER" id="PTHR19848:SF8">
    <property type="entry name" value="F-BOX AND WD REPEAT DOMAIN CONTAINING 7"/>
    <property type="match status" value="1"/>
</dbReference>
<dbReference type="Gene3D" id="2.130.10.10">
    <property type="entry name" value="YVTN repeat-like/Quinoprotein amine dehydrogenase"/>
    <property type="match status" value="3"/>
</dbReference>
<feature type="repeat" description="WD" evidence="3">
    <location>
        <begin position="201"/>
        <end position="242"/>
    </location>
</feature>
<keyword evidence="2" id="KW-0677">Repeat</keyword>